<keyword evidence="4 9" id="KW-0812">Transmembrane</keyword>
<keyword evidence="2" id="KW-0813">Transport</keyword>
<evidence type="ECO:0000256" key="9">
    <source>
        <dbReference type="SAM" id="Phobius"/>
    </source>
</evidence>
<dbReference type="OrthoDB" id="445589at2"/>
<name>A0A1G7KV07_9SPHI</name>
<dbReference type="EMBL" id="FNAI01000017">
    <property type="protein sequence ID" value="SDF41045.1"/>
    <property type="molecule type" value="Genomic_DNA"/>
</dbReference>
<feature type="transmembrane region" description="Helical" evidence="9">
    <location>
        <begin position="232"/>
        <end position="250"/>
    </location>
</feature>
<reference evidence="10 11" key="1">
    <citation type="submission" date="2016-10" db="EMBL/GenBank/DDBJ databases">
        <authorList>
            <person name="de Groot N.N."/>
        </authorList>
    </citation>
    <scope>NUCLEOTIDE SEQUENCE [LARGE SCALE GENOMIC DNA]</scope>
    <source>
        <strain evidence="10 11">47C3B</strain>
    </source>
</reference>
<evidence type="ECO:0000256" key="6">
    <source>
        <dbReference type="ARBA" id="ARBA00023065"/>
    </source>
</evidence>
<dbReference type="AlphaFoldDB" id="A0A1G7KV07"/>
<keyword evidence="6" id="KW-0406">Ion transport</keyword>
<proteinExistence type="inferred from homology"/>
<dbReference type="PANTHER" id="PTHR33281:SF19">
    <property type="entry name" value="VOLTAGE-DEPENDENT ANION CHANNEL-FORMING PROTEIN YNEE"/>
    <property type="match status" value="1"/>
</dbReference>
<dbReference type="GO" id="GO:0005886">
    <property type="term" value="C:plasma membrane"/>
    <property type="evidence" value="ECO:0007669"/>
    <property type="project" value="UniProtKB-SubCell"/>
</dbReference>
<dbReference type="PANTHER" id="PTHR33281">
    <property type="entry name" value="UPF0187 PROTEIN YNEE"/>
    <property type="match status" value="1"/>
</dbReference>
<evidence type="ECO:0000256" key="8">
    <source>
        <dbReference type="ARBA" id="ARBA00034708"/>
    </source>
</evidence>
<evidence type="ECO:0000256" key="3">
    <source>
        <dbReference type="ARBA" id="ARBA00022475"/>
    </source>
</evidence>
<organism evidence="10 11">
    <name type="scientific">Mucilaginibacter pineti</name>
    <dbReference type="NCBI Taxonomy" id="1391627"/>
    <lineage>
        <taxon>Bacteria</taxon>
        <taxon>Pseudomonadati</taxon>
        <taxon>Bacteroidota</taxon>
        <taxon>Sphingobacteriia</taxon>
        <taxon>Sphingobacteriales</taxon>
        <taxon>Sphingobacteriaceae</taxon>
        <taxon>Mucilaginibacter</taxon>
    </lineage>
</organism>
<evidence type="ECO:0000313" key="10">
    <source>
        <dbReference type="EMBL" id="SDF41045.1"/>
    </source>
</evidence>
<dbReference type="GO" id="GO:0005254">
    <property type="term" value="F:chloride channel activity"/>
    <property type="evidence" value="ECO:0007669"/>
    <property type="project" value="InterPro"/>
</dbReference>
<dbReference type="Pfam" id="PF25539">
    <property type="entry name" value="Bestrophin_2"/>
    <property type="match status" value="1"/>
</dbReference>
<dbReference type="STRING" id="1391627.SAMN05216464_11796"/>
<feature type="transmembrane region" description="Helical" evidence="9">
    <location>
        <begin position="43"/>
        <end position="62"/>
    </location>
</feature>
<comment type="subcellular location">
    <subcellularLocation>
        <location evidence="1">Cell membrane</location>
        <topology evidence="1">Multi-pass membrane protein</topology>
    </subcellularLocation>
</comment>
<evidence type="ECO:0000256" key="1">
    <source>
        <dbReference type="ARBA" id="ARBA00004651"/>
    </source>
</evidence>
<keyword evidence="3" id="KW-1003">Cell membrane</keyword>
<accession>A0A1G7KV07</accession>
<keyword evidence="11" id="KW-1185">Reference proteome</keyword>
<evidence type="ECO:0000256" key="4">
    <source>
        <dbReference type="ARBA" id="ARBA00022692"/>
    </source>
</evidence>
<dbReference type="InterPro" id="IPR044669">
    <property type="entry name" value="YneE/VCCN1/2-like"/>
</dbReference>
<gene>
    <name evidence="10" type="ORF">SAMN05216464_11796</name>
</gene>
<dbReference type="Proteomes" id="UP000199072">
    <property type="component" value="Unassembled WGS sequence"/>
</dbReference>
<keyword evidence="5 9" id="KW-1133">Transmembrane helix</keyword>
<protein>
    <submittedName>
        <fullName evidence="10">Putative membrane protein</fullName>
    </submittedName>
</protein>
<evidence type="ECO:0000256" key="5">
    <source>
        <dbReference type="ARBA" id="ARBA00022989"/>
    </source>
</evidence>
<keyword evidence="7 9" id="KW-0472">Membrane</keyword>
<feature type="transmembrane region" description="Helical" evidence="9">
    <location>
        <begin position="20"/>
        <end position="37"/>
    </location>
</feature>
<comment type="similarity">
    <text evidence="8">Belongs to the anion channel-forming bestrophin (TC 1.A.46) family.</text>
</comment>
<sequence length="310" mass="35617">MLLKENIPVSYVFGKIKKELILVAVYSATIYCIHQFYNFKAVSIPLTVSTILGTIISLLLAFRSNQAYDRWWEARILWGAIVNDSRTFTRQILTFVDSSYDGEQKWALKERIIRRQMAWCYSLSCHLRGQNAKENLEAYLTDDDVKSIKKMDNVPLAINELQGHDLRTLYKLGWINEYQQVAMDSTLTGFMNSMGGCERIKNTVFPATYSVYIHFLVLFFVLLLPFSLIEFFGIFQVPLVIAISSAFFLIEKMAIHLQDPFENKPTDTPTTAISRTIEKNLKQMMKDELPGDIGTVIGKAEQKQAVFYIL</sequence>
<evidence type="ECO:0000256" key="2">
    <source>
        <dbReference type="ARBA" id="ARBA00022448"/>
    </source>
</evidence>
<feature type="transmembrane region" description="Helical" evidence="9">
    <location>
        <begin position="209"/>
        <end position="226"/>
    </location>
</feature>
<evidence type="ECO:0000256" key="7">
    <source>
        <dbReference type="ARBA" id="ARBA00023136"/>
    </source>
</evidence>
<dbReference type="RefSeq" id="WP_091155202.1">
    <property type="nucleotide sequence ID" value="NZ_FNAI01000017.1"/>
</dbReference>
<evidence type="ECO:0000313" key="11">
    <source>
        <dbReference type="Proteomes" id="UP000199072"/>
    </source>
</evidence>